<dbReference type="Gene3D" id="2.30.40.10">
    <property type="entry name" value="Urease, subunit C, domain 1"/>
    <property type="match status" value="2"/>
</dbReference>
<feature type="domain" description="Amidohydrolase 3" evidence="2">
    <location>
        <begin position="527"/>
        <end position="597"/>
    </location>
</feature>
<dbReference type="PANTHER" id="PTHR22642">
    <property type="entry name" value="IMIDAZOLONEPROPIONASE"/>
    <property type="match status" value="1"/>
</dbReference>
<dbReference type="SUPFAM" id="SSF51338">
    <property type="entry name" value="Composite domain of metallo-dependent hydrolases"/>
    <property type="match status" value="1"/>
</dbReference>
<name>A0A4S4N5W7_9APHY</name>
<evidence type="ECO:0000313" key="4">
    <source>
        <dbReference type="Proteomes" id="UP000308730"/>
    </source>
</evidence>
<evidence type="ECO:0000313" key="3">
    <source>
        <dbReference type="EMBL" id="THH33281.1"/>
    </source>
</evidence>
<reference evidence="3 4" key="1">
    <citation type="submission" date="2019-02" db="EMBL/GenBank/DDBJ databases">
        <title>Genome sequencing of the rare red list fungi Antrodiella citrinella (Flaviporus citrinellus).</title>
        <authorList>
            <person name="Buettner E."/>
            <person name="Kellner H."/>
        </authorList>
    </citation>
    <scope>NUCLEOTIDE SEQUENCE [LARGE SCALE GENOMIC DNA]</scope>
    <source>
        <strain evidence="3 4">DSM 108506</strain>
    </source>
</reference>
<comment type="caution">
    <text evidence="3">The sequence shown here is derived from an EMBL/GenBank/DDBJ whole genome shotgun (WGS) entry which is preliminary data.</text>
</comment>
<dbReference type="InterPro" id="IPR011059">
    <property type="entry name" value="Metal-dep_hydrolase_composite"/>
</dbReference>
<dbReference type="SUPFAM" id="SSF51556">
    <property type="entry name" value="Metallo-dependent hydrolases"/>
    <property type="match status" value="1"/>
</dbReference>
<dbReference type="OrthoDB" id="3501663at2759"/>
<organism evidence="3 4">
    <name type="scientific">Antrodiella citrinella</name>
    <dbReference type="NCBI Taxonomy" id="2447956"/>
    <lineage>
        <taxon>Eukaryota</taxon>
        <taxon>Fungi</taxon>
        <taxon>Dikarya</taxon>
        <taxon>Basidiomycota</taxon>
        <taxon>Agaricomycotina</taxon>
        <taxon>Agaricomycetes</taxon>
        <taxon>Polyporales</taxon>
        <taxon>Steccherinaceae</taxon>
        <taxon>Antrodiella</taxon>
    </lineage>
</organism>
<dbReference type="Proteomes" id="UP000308730">
    <property type="component" value="Unassembled WGS sequence"/>
</dbReference>
<proteinExistence type="predicted"/>
<evidence type="ECO:0000259" key="2">
    <source>
        <dbReference type="Pfam" id="PF07969"/>
    </source>
</evidence>
<feature type="domain" description="Amidohydrolase 3" evidence="2">
    <location>
        <begin position="146"/>
        <end position="523"/>
    </location>
</feature>
<dbReference type="InterPro" id="IPR032466">
    <property type="entry name" value="Metal_Hydrolase"/>
</dbReference>
<dbReference type="Gene3D" id="3.10.310.70">
    <property type="match status" value="1"/>
</dbReference>
<dbReference type="CDD" id="cd01300">
    <property type="entry name" value="YtcJ_like"/>
    <property type="match status" value="1"/>
</dbReference>
<evidence type="ECO:0000256" key="1">
    <source>
        <dbReference type="SAM" id="MobiDB-lite"/>
    </source>
</evidence>
<gene>
    <name evidence="3" type="ORF">EUX98_g931</name>
</gene>
<dbReference type="Gene3D" id="3.20.20.140">
    <property type="entry name" value="Metal-dependent hydrolases"/>
    <property type="match status" value="2"/>
</dbReference>
<dbReference type="AlphaFoldDB" id="A0A4S4N5W7"/>
<keyword evidence="4" id="KW-1185">Reference proteome</keyword>
<sequence>MSSQTPSLEKKPPLQKEAAPSPSPPPPHSQWWIKEGIRTAVILGALSIAYTTYQRLGSHSSSSIGLAKLPESYALCAAESGKVYTVEETLSNVDCVLVVRDRVLGTGTLDEVGLVWDAYQNETIKKFYGNEPTAKKPMTVLATSPGSIIVPGLADAHAHLIDYGFKVQLPLDRAQSLTDVLDILEAYVKSHPDIETDHDQWIRGMGWDQTRWKDWDGGFPTAEHLALRPSLATRPIALSRVDGHALWISPRAIKLTKDSLPNQTWPSDDEIEGGEIQRDEDGNPAGVFVDLAMDLVPTPPYSEQQMEDYAIRAFGDALSVGLTSVHDASSMQSETVDVYKRLADEGKLSIRVYAMASPDTPADERLEGYGVGGRLDMKSVKIFTDGALGSWGAALLEPYSDNPSTSGLMRTSESKLEGIVQRAWNNGWGVNIHCIGDRANKAVLDIYERILTKSSNDPLAVSKERRPRIEHAQIMRMEDLKRSGALGVITSVQPTHATSDMWYAEKRLGPERIKGAYAYQTLLQYTSENLTRAQALKGITLDAAYAAFAEEDFGSLEPGKKADFVILSQDLMDEGVVPISEILRTQVLATVLDGRIAFGRI</sequence>
<protein>
    <recommendedName>
        <fullName evidence="2">Amidohydrolase 3 domain-containing protein</fullName>
    </recommendedName>
</protein>
<dbReference type="Pfam" id="PF07969">
    <property type="entry name" value="Amidohydro_3"/>
    <property type="match status" value="2"/>
</dbReference>
<feature type="region of interest" description="Disordered" evidence="1">
    <location>
        <begin position="259"/>
        <end position="283"/>
    </location>
</feature>
<dbReference type="GO" id="GO:0016810">
    <property type="term" value="F:hydrolase activity, acting on carbon-nitrogen (but not peptide) bonds"/>
    <property type="evidence" value="ECO:0007669"/>
    <property type="project" value="InterPro"/>
</dbReference>
<dbReference type="InterPro" id="IPR013108">
    <property type="entry name" value="Amidohydro_3"/>
</dbReference>
<dbReference type="PANTHER" id="PTHR22642:SF2">
    <property type="entry name" value="PROTEIN LONG AFTER FAR-RED 3"/>
    <property type="match status" value="1"/>
</dbReference>
<dbReference type="EMBL" id="SGPM01000008">
    <property type="protein sequence ID" value="THH33281.1"/>
    <property type="molecule type" value="Genomic_DNA"/>
</dbReference>
<feature type="region of interest" description="Disordered" evidence="1">
    <location>
        <begin position="1"/>
        <end position="30"/>
    </location>
</feature>
<dbReference type="InterPro" id="IPR033932">
    <property type="entry name" value="YtcJ-like"/>
</dbReference>
<accession>A0A4S4N5W7</accession>